<keyword evidence="8 12" id="KW-0472">Membrane</keyword>
<dbReference type="Proteomes" id="UP001326613">
    <property type="component" value="Chromosome"/>
</dbReference>
<keyword evidence="4 12" id="KW-0812">Transmembrane</keyword>
<keyword evidence="5 12" id="KW-1133">Transmembrane helix</keyword>
<evidence type="ECO:0000256" key="6">
    <source>
        <dbReference type="ARBA" id="ARBA00023053"/>
    </source>
</evidence>
<evidence type="ECO:0000256" key="11">
    <source>
        <dbReference type="ARBA" id="ARBA00035585"/>
    </source>
</evidence>
<evidence type="ECO:0000256" key="9">
    <source>
        <dbReference type="ARBA" id="ARBA00023303"/>
    </source>
</evidence>
<evidence type="ECO:0000256" key="12">
    <source>
        <dbReference type="HAMAP-Rule" id="MF_00454"/>
    </source>
</evidence>
<feature type="transmembrane region" description="Helical" evidence="12">
    <location>
        <begin position="34"/>
        <end position="55"/>
    </location>
</feature>
<comment type="activity regulation">
    <text evidence="12">Na(+) is not transported, but it plays an essential structural role and its presence is essential for fluoride channel function.</text>
</comment>
<dbReference type="EMBL" id="CP112932">
    <property type="protein sequence ID" value="WPY00823.1"/>
    <property type="molecule type" value="Genomic_DNA"/>
</dbReference>
<dbReference type="PANTHER" id="PTHR28259">
    <property type="entry name" value="FLUORIDE EXPORT PROTEIN 1-RELATED"/>
    <property type="match status" value="1"/>
</dbReference>
<name>A0ABZ0UT49_9RICK</name>
<dbReference type="HAMAP" id="MF_00454">
    <property type="entry name" value="FluC"/>
    <property type="match status" value="1"/>
</dbReference>
<comment type="subcellular location">
    <subcellularLocation>
        <location evidence="1 12">Cell membrane</location>
        <topology evidence="1 12">Multi-pass membrane protein</topology>
    </subcellularLocation>
</comment>
<comment type="similarity">
    <text evidence="10 12">Belongs to the fluoride channel Fluc/FEX (TC 1.A.43) family.</text>
</comment>
<evidence type="ECO:0000313" key="14">
    <source>
        <dbReference type="Proteomes" id="UP001326613"/>
    </source>
</evidence>
<evidence type="ECO:0000256" key="3">
    <source>
        <dbReference type="ARBA" id="ARBA00022519"/>
    </source>
</evidence>
<keyword evidence="3" id="KW-0997">Cell inner membrane</keyword>
<comment type="catalytic activity">
    <reaction evidence="11">
        <text>fluoride(in) = fluoride(out)</text>
        <dbReference type="Rhea" id="RHEA:76159"/>
        <dbReference type="ChEBI" id="CHEBI:17051"/>
    </reaction>
    <physiologicalReaction direction="left-to-right" evidence="11">
        <dbReference type="Rhea" id="RHEA:76160"/>
    </physiologicalReaction>
</comment>
<dbReference type="NCBIfam" id="TIGR00494">
    <property type="entry name" value="crcB"/>
    <property type="match status" value="1"/>
</dbReference>
<protein>
    <recommendedName>
        <fullName evidence="12">Fluoride-specific ion channel FluC</fullName>
    </recommendedName>
</protein>
<evidence type="ECO:0000313" key="13">
    <source>
        <dbReference type="EMBL" id="WPY00823.1"/>
    </source>
</evidence>
<sequence length="135" mass="14623">MKEYLLVGLGGALGAMSRFAVSRALPEVVFVHFPVQIFLINVVGCLMMGCVAELLEKLLELYLIAQASTIKLFLATGFLGGFTTFSSFTLEFGNLVAKNLDLLAILYVVLSVCIAILGFVIGSKITHLLISYLFP</sequence>
<evidence type="ECO:0000256" key="8">
    <source>
        <dbReference type="ARBA" id="ARBA00023136"/>
    </source>
</evidence>
<keyword evidence="14" id="KW-1185">Reference proteome</keyword>
<reference evidence="13 14" key="1">
    <citation type="submission" date="2022-10" db="EMBL/GenBank/DDBJ databases">
        <title>Host association and intracellularity evolved multiple times independently in the Rickettsiales.</title>
        <authorList>
            <person name="Castelli M."/>
            <person name="Nardi T."/>
            <person name="Gammuto L."/>
            <person name="Bellinzona G."/>
            <person name="Sabaneyeva E."/>
            <person name="Potekhin A."/>
            <person name="Serra V."/>
            <person name="Petroni G."/>
            <person name="Sassera D."/>
        </authorList>
    </citation>
    <scope>NUCLEOTIDE SEQUENCE [LARGE SCALE GENOMIC DNA]</scope>
    <source>
        <strain evidence="13 14">Kr 154-4</strain>
    </source>
</reference>
<keyword evidence="7 12" id="KW-0406">Ion transport</keyword>
<accession>A0ABZ0UT49</accession>
<keyword evidence="6 12" id="KW-0915">Sodium</keyword>
<keyword evidence="12" id="KW-0479">Metal-binding</keyword>
<gene>
    <name evidence="12" type="primary">fluC</name>
    <name evidence="12" type="synonym">crcB</name>
    <name evidence="13" type="ORF">Trichorick_00711</name>
</gene>
<evidence type="ECO:0000256" key="7">
    <source>
        <dbReference type="ARBA" id="ARBA00023065"/>
    </source>
</evidence>
<organism evidence="13 14">
    <name type="scientific">Candidatus Trichorickettsia mobilis</name>
    <dbReference type="NCBI Taxonomy" id="1346319"/>
    <lineage>
        <taxon>Bacteria</taxon>
        <taxon>Pseudomonadati</taxon>
        <taxon>Pseudomonadota</taxon>
        <taxon>Alphaproteobacteria</taxon>
        <taxon>Rickettsiales</taxon>
        <taxon>Rickettsiaceae</taxon>
        <taxon>Rickettsieae</taxon>
        <taxon>Candidatus Trichorickettsia</taxon>
    </lineage>
</organism>
<dbReference type="PANTHER" id="PTHR28259:SF1">
    <property type="entry name" value="FLUORIDE EXPORT PROTEIN 1-RELATED"/>
    <property type="match status" value="1"/>
</dbReference>
<evidence type="ECO:0000256" key="2">
    <source>
        <dbReference type="ARBA" id="ARBA00022475"/>
    </source>
</evidence>
<feature type="binding site" evidence="12">
    <location>
        <position position="83"/>
    </location>
    <ligand>
        <name>Na(+)</name>
        <dbReference type="ChEBI" id="CHEBI:29101"/>
        <note>structural</note>
    </ligand>
</feature>
<proteinExistence type="inferred from homology"/>
<comment type="function">
    <text evidence="12">Fluoride-specific ion channel. Important for reducing fluoride concentration in the cell, thus reducing its toxicity.</text>
</comment>
<keyword evidence="2 12" id="KW-1003">Cell membrane</keyword>
<feature type="binding site" evidence="12">
    <location>
        <position position="80"/>
    </location>
    <ligand>
        <name>Na(+)</name>
        <dbReference type="ChEBI" id="CHEBI:29101"/>
        <note>structural</note>
    </ligand>
</feature>
<keyword evidence="12" id="KW-0813">Transport</keyword>
<keyword evidence="9 12" id="KW-0407">Ion channel</keyword>
<evidence type="ECO:0000256" key="4">
    <source>
        <dbReference type="ARBA" id="ARBA00022692"/>
    </source>
</evidence>
<dbReference type="InterPro" id="IPR003691">
    <property type="entry name" value="FluC"/>
</dbReference>
<evidence type="ECO:0000256" key="5">
    <source>
        <dbReference type="ARBA" id="ARBA00022989"/>
    </source>
</evidence>
<feature type="transmembrane region" description="Helical" evidence="12">
    <location>
        <begin position="62"/>
        <end position="82"/>
    </location>
</feature>
<feature type="transmembrane region" description="Helical" evidence="12">
    <location>
        <begin position="102"/>
        <end position="122"/>
    </location>
</feature>
<dbReference type="Pfam" id="PF02537">
    <property type="entry name" value="CRCB"/>
    <property type="match status" value="1"/>
</dbReference>
<evidence type="ECO:0000256" key="1">
    <source>
        <dbReference type="ARBA" id="ARBA00004651"/>
    </source>
</evidence>
<evidence type="ECO:0000256" key="10">
    <source>
        <dbReference type="ARBA" id="ARBA00035120"/>
    </source>
</evidence>
<dbReference type="RefSeq" id="WP_323737655.1">
    <property type="nucleotide sequence ID" value="NZ_CP112932.1"/>
</dbReference>